<feature type="transmembrane region" description="Helical" evidence="7">
    <location>
        <begin position="215"/>
        <end position="233"/>
    </location>
</feature>
<evidence type="ECO:0000313" key="8">
    <source>
        <dbReference type="EMBL" id="PKR49798.1"/>
    </source>
</evidence>
<keyword evidence="6 7" id="KW-0472">Membrane</keyword>
<proteinExistence type="predicted"/>
<evidence type="ECO:0000256" key="5">
    <source>
        <dbReference type="ARBA" id="ARBA00022989"/>
    </source>
</evidence>
<evidence type="ECO:0000256" key="2">
    <source>
        <dbReference type="ARBA" id="ARBA00022448"/>
    </source>
</evidence>
<feature type="transmembrane region" description="Helical" evidence="7">
    <location>
        <begin position="20"/>
        <end position="40"/>
    </location>
</feature>
<evidence type="ECO:0000256" key="4">
    <source>
        <dbReference type="ARBA" id="ARBA00022692"/>
    </source>
</evidence>
<gene>
    <name evidence="8" type="ORF">CU041_08625</name>
</gene>
<keyword evidence="3" id="KW-1003">Cell membrane</keyword>
<keyword evidence="9" id="KW-1185">Reference proteome</keyword>
<feature type="transmembrane region" description="Helical" evidence="7">
    <location>
        <begin position="277"/>
        <end position="294"/>
    </location>
</feature>
<feature type="transmembrane region" description="Helical" evidence="7">
    <location>
        <begin position="83"/>
        <end position="102"/>
    </location>
</feature>
<accession>A0ABX4R7X5</accession>
<sequence>MFVYPLSKRPDFSYLTDHMSQITSIILPFFALIGLGWIGGKFKIVTPEGMRGINGFVFYFALPALLFRALATRTPAEIWQPDILLAYGGGTLVVYGLIRLMAAKIFDLDPTSQTLFAFAGTMSNVGFMGLPLIIGLLGPEATVPLIVALAFDLIVMLSLSLLLLEGAKHANGSKSVGKIIRGTLTNPVVLAIMAGVFASLMDIRWPDGIDYLLELLGRSAGPAALFAIGVALVGRPIAEKRAELAAMSIAKLVVHPMIVFVGFYLVGTVSALEAKAVFLLAALPTAGNVFVVATTYDRYIVRSSSIVLVTTALGVITFSIFSFYIDQIIGVLEHIAP</sequence>
<feature type="transmembrane region" description="Helical" evidence="7">
    <location>
        <begin position="184"/>
        <end position="203"/>
    </location>
</feature>
<feature type="transmembrane region" description="Helical" evidence="7">
    <location>
        <begin position="306"/>
        <end position="325"/>
    </location>
</feature>
<keyword evidence="4 7" id="KW-0812">Transmembrane</keyword>
<keyword evidence="5 7" id="KW-1133">Transmembrane helix</keyword>
<evidence type="ECO:0000256" key="1">
    <source>
        <dbReference type="ARBA" id="ARBA00004141"/>
    </source>
</evidence>
<dbReference type="InterPro" id="IPR004776">
    <property type="entry name" value="Mem_transp_PIN-like"/>
</dbReference>
<evidence type="ECO:0000313" key="9">
    <source>
        <dbReference type="Proteomes" id="UP000233365"/>
    </source>
</evidence>
<feature type="transmembrane region" description="Helical" evidence="7">
    <location>
        <begin position="52"/>
        <end position="71"/>
    </location>
</feature>
<feature type="transmembrane region" description="Helical" evidence="7">
    <location>
        <begin position="114"/>
        <end position="137"/>
    </location>
</feature>
<evidence type="ECO:0000256" key="3">
    <source>
        <dbReference type="ARBA" id="ARBA00022475"/>
    </source>
</evidence>
<dbReference type="PANTHER" id="PTHR36838:SF1">
    <property type="entry name" value="SLR1864 PROTEIN"/>
    <property type="match status" value="1"/>
</dbReference>
<comment type="subcellular location">
    <subcellularLocation>
        <location evidence="1">Membrane</location>
        <topology evidence="1">Multi-pass membrane protein</topology>
    </subcellularLocation>
</comment>
<dbReference type="Pfam" id="PF03547">
    <property type="entry name" value="Mem_trans"/>
    <property type="match status" value="1"/>
</dbReference>
<keyword evidence="2" id="KW-0813">Transport</keyword>
<dbReference type="EMBL" id="PGTS01000003">
    <property type="protein sequence ID" value="PKR49798.1"/>
    <property type="molecule type" value="Genomic_DNA"/>
</dbReference>
<protein>
    <recommendedName>
        <fullName evidence="10">AEC family transporter</fullName>
    </recommendedName>
</protein>
<dbReference type="PANTHER" id="PTHR36838">
    <property type="entry name" value="AUXIN EFFLUX CARRIER FAMILY PROTEIN"/>
    <property type="match status" value="1"/>
</dbReference>
<feature type="transmembrane region" description="Helical" evidence="7">
    <location>
        <begin position="143"/>
        <end position="164"/>
    </location>
</feature>
<comment type="caution">
    <text evidence="8">The sequence shown here is derived from an EMBL/GenBank/DDBJ whole genome shotgun (WGS) entry which is preliminary data.</text>
</comment>
<evidence type="ECO:0008006" key="10">
    <source>
        <dbReference type="Google" id="ProtNLM"/>
    </source>
</evidence>
<name>A0ABX4R7X5_9PROT</name>
<dbReference type="Proteomes" id="UP000233365">
    <property type="component" value="Unassembled WGS sequence"/>
</dbReference>
<organism evidence="8 9">
    <name type="scientific">Thalassospira povalilytica</name>
    <dbReference type="NCBI Taxonomy" id="732237"/>
    <lineage>
        <taxon>Bacteria</taxon>
        <taxon>Pseudomonadati</taxon>
        <taxon>Pseudomonadota</taxon>
        <taxon>Alphaproteobacteria</taxon>
        <taxon>Rhodospirillales</taxon>
        <taxon>Thalassospiraceae</taxon>
        <taxon>Thalassospira</taxon>
    </lineage>
</organism>
<reference evidence="8 9" key="1">
    <citation type="submission" date="2017-11" db="EMBL/GenBank/DDBJ databases">
        <title>Biodiversity and function of Thalassospira species in the particle-attached aromatic-hydrocarbon-degrading consortia from the surface seawater of the China South Sea.</title>
        <authorList>
            <person name="Dong C."/>
            <person name="Liu R."/>
            <person name="Shao Z."/>
        </authorList>
    </citation>
    <scope>NUCLEOTIDE SEQUENCE [LARGE SCALE GENOMIC DNA]</scope>
    <source>
        <strain evidence="8 9">139Z-12</strain>
    </source>
</reference>
<evidence type="ECO:0000256" key="7">
    <source>
        <dbReference type="SAM" id="Phobius"/>
    </source>
</evidence>
<evidence type="ECO:0000256" key="6">
    <source>
        <dbReference type="ARBA" id="ARBA00023136"/>
    </source>
</evidence>
<feature type="transmembrane region" description="Helical" evidence="7">
    <location>
        <begin position="245"/>
        <end position="265"/>
    </location>
</feature>